<sequence length="159" mass="17887">MGEEENRAWTQSAGTAGPQLCLDLEGVFCASNTTFLLSIGQYDPPRHRRPWWFAHQSRHSHLLFPQLPPFEASFHLRCPVNIASSTCASCTCDDFVRRCLSRAAACTSLPYRPSLPCPARESQNEPLKTFWHHIRGRPSTGIDLFELVQSIAPIPLPAW</sequence>
<dbReference type="AlphaFoldDB" id="A0A067SJ69"/>
<dbReference type="Proteomes" id="UP000027222">
    <property type="component" value="Unassembled WGS sequence"/>
</dbReference>
<keyword evidence="2" id="KW-1185">Reference proteome</keyword>
<reference evidence="2" key="1">
    <citation type="journal article" date="2014" name="Proc. Natl. Acad. Sci. U.S.A.">
        <title>Extensive sampling of basidiomycete genomes demonstrates inadequacy of the white-rot/brown-rot paradigm for wood decay fungi.</title>
        <authorList>
            <person name="Riley R."/>
            <person name="Salamov A.A."/>
            <person name="Brown D.W."/>
            <person name="Nagy L.G."/>
            <person name="Floudas D."/>
            <person name="Held B.W."/>
            <person name="Levasseur A."/>
            <person name="Lombard V."/>
            <person name="Morin E."/>
            <person name="Otillar R."/>
            <person name="Lindquist E.A."/>
            <person name="Sun H."/>
            <person name="LaButti K.M."/>
            <person name="Schmutz J."/>
            <person name="Jabbour D."/>
            <person name="Luo H."/>
            <person name="Baker S.E."/>
            <person name="Pisabarro A.G."/>
            <person name="Walton J.D."/>
            <person name="Blanchette R.A."/>
            <person name="Henrissat B."/>
            <person name="Martin F."/>
            <person name="Cullen D."/>
            <person name="Hibbett D.S."/>
            <person name="Grigoriev I.V."/>
        </authorList>
    </citation>
    <scope>NUCLEOTIDE SEQUENCE [LARGE SCALE GENOMIC DNA]</scope>
    <source>
        <strain evidence="2">CBS 339.88</strain>
    </source>
</reference>
<dbReference type="EMBL" id="KL142420">
    <property type="protein sequence ID" value="KDR66823.1"/>
    <property type="molecule type" value="Genomic_DNA"/>
</dbReference>
<proteinExistence type="predicted"/>
<gene>
    <name evidence="1" type="ORF">GALMADRAFT_1141232</name>
</gene>
<protein>
    <submittedName>
        <fullName evidence="1">Uncharacterized protein</fullName>
    </submittedName>
</protein>
<dbReference type="HOGENOM" id="CLU_1660902_0_0_1"/>
<name>A0A067SJ69_GALM3</name>
<evidence type="ECO:0000313" key="2">
    <source>
        <dbReference type="Proteomes" id="UP000027222"/>
    </source>
</evidence>
<evidence type="ECO:0000313" key="1">
    <source>
        <dbReference type="EMBL" id="KDR66823.1"/>
    </source>
</evidence>
<accession>A0A067SJ69</accession>
<organism evidence="1 2">
    <name type="scientific">Galerina marginata (strain CBS 339.88)</name>
    <dbReference type="NCBI Taxonomy" id="685588"/>
    <lineage>
        <taxon>Eukaryota</taxon>
        <taxon>Fungi</taxon>
        <taxon>Dikarya</taxon>
        <taxon>Basidiomycota</taxon>
        <taxon>Agaricomycotina</taxon>
        <taxon>Agaricomycetes</taxon>
        <taxon>Agaricomycetidae</taxon>
        <taxon>Agaricales</taxon>
        <taxon>Agaricineae</taxon>
        <taxon>Strophariaceae</taxon>
        <taxon>Galerina</taxon>
    </lineage>
</organism>